<dbReference type="PANTHER" id="PTHR43377:SF2">
    <property type="entry name" value="BINDING ROSSMANN FOLD OXIDOREDUCTASE, PUTATIVE (AFU_ORTHOLOGUE AFUA_4G00560)-RELATED"/>
    <property type="match status" value="1"/>
</dbReference>
<dbReference type="RefSeq" id="WP_012198428.1">
    <property type="nucleotide sequence ID" value="NC_010001.1"/>
</dbReference>
<proteinExistence type="inferred from homology"/>
<dbReference type="PANTHER" id="PTHR43377">
    <property type="entry name" value="BILIVERDIN REDUCTASE A"/>
    <property type="match status" value="1"/>
</dbReference>
<dbReference type="Gene3D" id="3.30.360.10">
    <property type="entry name" value="Dihydrodipicolinate Reductase, domain 2"/>
    <property type="match status" value="1"/>
</dbReference>
<dbReference type="KEGG" id="cpy:Cphy_0398"/>
<protein>
    <submittedName>
        <fullName evidence="4">Oxidoreductase domain protein</fullName>
    </submittedName>
</protein>
<dbReference type="Gene3D" id="3.40.50.720">
    <property type="entry name" value="NAD(P)-binding Rossmann-like Domain"/>
    <property type="match status" value="1"/>
</dbReference>
<reference evidence="5" key="1">
    <citation type="submission" date="2007-11" db="EMBL/GenBank/DDBJ databases">
        <title>Complete genome sequence of Clostridium phytofermentans ISDg.</title>
        <authorList>
            <person name="Leschine S.B."/>
            <person name="Warnick T.A."/>
            <person name="Blanchard J.L."/>
            <person name="Schnell D.J."/>
            <person name="Petit E.L."/>
            <person name="LaTouf W.G."/>
            <person name="Copeland A."/>
            <person name="Lucas S."/>
            <person name="Lapidus A."/>
            <person name="Barry K."/>
            <person name="Glavina del Rio T."/>
            <person name="Dalin E."/>
            <person name="Tice H."/>
            <person name="Pitluck S."/>
            <person name="Kiss H."/>
            <person name="Brettin T."/>
            <person name="Bruce D."/>
            <person name="Detter J.C."/>
            <person name="Han C."/>
            <person name="Kuske C."/>
            <person name="Schmutz J."/>
            <person name="Larimer F."/>
            <person name="Land M."/>
            <person name="Hauser L."/>
            <person name="Kyrpides N."/>
            <person name="Kim E.A."/>
            <person name="Richardson P."/>
        </authorList>
    </citation>
    <scope>NUCLEOTIDE SEQUENCE [LARGE SCALE GENOMIC DNA]</scope>
    <source>
        <strain evidence="5">ATCC 700394 / DSM 18823 / ISDg</strain>
    </source>
</reference>
<dbReference type="Pfam" id="PF01408">
    <property type="entry name" value="GFO_IDH_MocA"/>
    <property type="match status" value="1"/>
</dbReference>
<dbReference type="SUPFAM" id="SSF55347">
    <property type="entry name" value="Glyceraldehyde-3-phosphate dehydrogenase-like, C-terminal domain"/>
    <property type="match status" value="1"/>
</dbReference>
<dbReference type="STRING" id="357809.Cphy_0398"/>
<gene>
    <name evidence="4" type="ordered locus">Cphy_0398</name>
</gene>
<dbReference type="SUPFAM" id="SSF51735">
    <property type="entry name" value="NAD(P)-binding Rossmann-fold domains"/>
    <property type="match status" value="1"/>
</dbReference>
<sequence length="421" mass="47208">MEKIKLALVGAGERGQNSYAPYAKLHGYEIEFVAVAEPDFGRREQFCKDYGVSKEHAYESAEDFLSQGKIADAVLICTQDKDHFDYACTAIHLGYDILLEKPISPDPLECIQLEELAVKHGTTIVVCHVMRYTKFYRKIKEIMESGVIGDVVSITHTENVAYWHYAHSYVRGNWHRREDSSPMILAKCCHDMDILAWLLDSRCKSISSYGDLTYFKEENAPVGSPKRCMDGCPHSSTCPYYAPKIYLTEDTKWPTSCLGTDTSYEARKKALQEGPYGVCVFHNDNDVVDHQVASILFENGVTVAFTMCAFSNACDRTIKFMGTKGEIRASMEKNTIEVTEFGQGIMTGTTNVYTLIPGDTGHSGGDEGIMEEFVSILKGVRKNTNTISQSVHSHIMAFAAEESRLQGKTIEIVDYEKKFRS</sequence>
<dbReference type="Pfam" id="PF02894">
    <property type="entry name" value="GFO_IDH_MocA_C"/>
    <property type="match status" value="1"/>
</dbReference>
<dbReference type="InterPro" id="IPR000683">
    <property type="entry name" value="Gfo/Idh/MocA-like_OxRdtase_N"/>
</dbReference>
<evidence type="ECO:0000259" key="2">
    <source>
        <dbReference type="Pfam" id="PF01408"/>
    </source>
</evidence>
<dbReference type="AlphaFoldDB" id="A9KHB8"/>
<accession>A9KHB8</accession>
<dbReference type="OrthoDB" id="9781966at2"/>
<evidence type="ECO:0000256" key="1">
    <source>
        <dbReference type="ARBA" id="ARBA00010928"/>
    </source>
</evidence>
<name>A9KHB8_LACP7</name>
<feature type="domain" description="Gfo/Idh/MocA-like oxidoreductase C-terminal" evidence="3">
    <location>
        <begin position="140"/>
        <end position="412"/>
    </location>
</feature>
<keyword evidence="5" id="KW-1185">Reference proteome</keyword>
<dbReference type="InterPro" id="IPR051450">
    <property type="entry name" value="Gfo/Idh/MocA_Oxidoreductases"/>
</dbReference>
<evidence type="ECO:0000313" key="5">
    <source>
        <dbReference type="Proteomes" id="UP000000370"/>
    </source>
</evidence>
<dbReference type="InterPro" id="IPR004104">
    <property type="entry name" value="Gfo/Idh/MocA-like_OxRdtase_C"/>
</dbReference>
<organism evidence="4 5">
    <name type="scientific">Lachnoclostridium phytofermentans (strain ATCC 700394 / DSM 18823 / ISDg)</name>
    <name type="common">Clostridium phytofermentans</name>
    <dbReference type="NCBI Taxonomy" id="357809"/>
    <lineage>
        <taxon>Bacteria</taxon>
        <taxon>Bacillati</taxon>
        <taxon>Bacillota</taxon>
        <taxon>Clostridia</taxon>
        <taxon>Lachnospirales</taxon>
        <taxon>Lachnospiraceae</taxon>
    </lineage>
</organism>
<dbReference type="eggNOG" id="COG0673">
    <property type="taxonomic scope" value="Bacteria"/>
</dbReference>
<dbReference type="Proteomes" id="UP000000370">
    <property type="component" value="Chromosome"/>
</dbReference>
<evidence type="ECO:0000313" key="4">
    <source>
        <dbReference type="EMBL" id="ABX40785.1"/>
    </source>
</evidence>
<dbReference type="HOGENOM" id="CLU_023194_4_2_9"/>
<feature type="domain" description="Gfo/Idh/MocA-like oxidoreductase N-terminal" evidence="2">
    <location>
        <begin position="4"/>
        <end position="126"/>
    </location>
</feature>
<dbReference type="GO" id="GO:0000166">
    <property type="term" value="F:nucleotide binding"/>
    <property type="evidence" value="ECO:0007669"/>
    <property type="project" value="InterPro"/>
</dbReference>
<dbReference type="EMBL" id="CP000885">
    <property type="protein sequence ID" value="ABX40785.1"/>
    <property type="molecule type" value="Genomic_DNA"/>
</dbReference>
<dbReference type="InterPro" id="IPR036291">
    <property type="entry name" value="NAD(P)-bd_dom_sf"/>
</dbReference>
<comment type="similarity">
    <text evidence="1">Belongs to the Gfo/Idh/MocA family.</text>
</comment>
<evidence type="ECO:0000259" key="3">
    <source>
        <dbReference type="Pfam" id="PF02894"/>
    </source>
</evidence>